<dbReference type="Pfam" id="PF23215">
    <property type="entry name" value="WD_LRWD1"/>
    <property type="match status" value="2"/>
</dbReference>
<accession>A0A061I4D5</accession>
<dbReference type="InterPro" id="IPR056160">
    <property type="entry name" value="WD_LRWD1"/>
</dbReference>
<dbReference type="AlphaFoldDB" id="A0A061I4D5"/>
<dbReference type="InterPro" id="IPR036322">
    <property type="entry name" value="WD40_repeat_dom_sf"/>
</dbReference>
<dbReference type="GO" id="GO:0006325">
    <property type="term" value="P:chromatin organization"/>
    <property type="evidence" value="ECO:0007669"/>
    <property type="project" value="TreeGrafter"/>
</dbReference>
<dbReference type="GO" id="GO:0071169">
    <property type="term" value="P:establishment of protein localization to chromatin"/>
    <property type="evidence" value="ECO:0007669"/>
    <property type="project" value="TreeGrafter"/>
</dbReference>
<organism evidence="2 3">
    <name type="scientific">Cricetulus griseus</name>
    <name type="common">Chinese hamster</name>
    <name type="synonym">Cricetulus barabensis griseus</name>
    <dbReference type="NCBI Taxonomy" id="10029"/>
    <lineage>
        <taxon>Eukaryota</taxon>
        <taxon>Metazoa</taxon>
        <taxon>Chordata</taxon>
        <taxon>Craniata</taxon>
        <taxon>Vertebrata</taxon>
        <taxon>Euteleostomi</taxon>
        <taxon>Mammalia</taxon>
        <taxon>Eutheria</taxon>
        <taxon>Euarchontoglires</taxon>
        <taxon>Glires</taxon>
        <taxon>Rodentia</taxon>
        <taxon>Myomorpha</taxon>
        <taxon>Muroidea</taxon>
        <taxon>Cricetidae</taxon>
        <taxon>Cricetinae</taxon>
        <taxon>Cricetulus</taxon>
    </lineage>
</organism>
<dbReference type="Gene3D" id="2.130.10.10">
    <property type="entry name" value="YVTN repeat-like/Quinoprotein amine dehydrogenase"/>
    <property type="match status" value="2"/>
</dbReference>
<reference evidence="3" key="1">
    <citation type="journal article" date="2013" name="Nat. Biotechnol.">
        <title>Chinese hamster genome sequenced from sorted chromosomes.</title>
        <authorList>
            <person name="Brinkrolf K."/>
            <person name="Rupp O."/>
            <person name="Laux H."/>
            <person name="Kollin F."/>
            <person name="Ernst W."/>
            <person name="Linke B."/>
            <person name="Kofler R."/>
            <person name="Romand S."/>
            <person name="Hesse F."/>
            <person name="Budach W.E."/>
            <person name="Galosy S."/>
            <person name="Muller D."/>
            <person name="Noll T."/>
            <person name="Wienberg J."/>
            <person name="Jostock T."/>
            <person name="Leonard M."/>
            <person name="Grillari J."/>
            <person name="Tauch A."/>
            <person name="Goesmann A."/>
            <person name="Helk B."/>
            <person name="Mott J.E."/>
            <person name="Puhler A."/>
            <person name="Borth N."/>
        </authorList>
    </citation>
    <scope>NUCLEOTIDE SEQUENCE [LARGE SCALE GENOMIC DNA]</scope>
    <source>
        <strain evidence="3">17A/GY</strain>
    </source>
</reference>
<evidence type="ECO:0000259" key="1">
    <source>
        <dbReference type="Pfam" id="PF23215"/>
    </source>
</evidence>
<dbReference type="InterPro" id="IPR052489">
    <property type="entry name" value="LRWD1"/>
</dbReference>
<dbReference type="PANTHER" id="PTHR24370">
    <property type="entry name" value="OPTICIN"/>
    <property type="match status" value="1"/>
</dbReference>
<protein>
    <submittedName>
        <fullName evidence="2">Leucine-rich repeat and WD repeat-containing protein 1</fullName>
    </submittedName>
</protein>
<dbReference type="InterPro" id="IPR015943">
    <property type="entry name" value="WD40/YVTN_repeat-like_dom_sf"/>
</dbReference>
<dbReference type="GO" id="GO:0005664">
    <property type="term" value="C:nuclear origin of replication recognition complex"/>
    <property type="evidence" value="ECO:0007669"/>
    <property type="project" value="TreeGrafter"/>
</dbReference>
<proteinExistence type="predicted"/>
<dbReference type="PANTHER" id="PTHR24370:SF10">
    <property type="entry name" value="LEUCINE-RICH REPEAT AND WD REPEAT-CONTAINING PROTEIN 1"/>
    <property type="match status" value="1"/>
</dbReference>
<evidence type="ECO:0000313" key="2">
    <source>
        <dbReference type="EMBL" id="ERE75840.1"/>
    </source>
</evidence>
<dbReference type="GO" id="GO:0003682">
    <property type="term" value="F:chromatin binding"/>
    <property type="evidence" value="ECO:0007669"/>
    <property type="project" value="TreeGrafter"/>
</dbReference>
<sequence>MLAAAGLRGMIRLLHVRAGFCCSVIRAHKKAIATLCFSPTHETHLFNSKMSGQRVDGLAFVSDDVVASKGSGQGVIYLWSWSQTWAGRDSRSVLPVVILARLQWSPTNLAYFSLSTCPDKNLVLCGDEEGSVWIYDVGHLLKQPPPLAATPQAPTQILKWPQPVAQGQPVTKTMVNTVVANAAFTYLTALTDSNIVSIWRSC</sequence>
<feature type="domain" description="Leucine-rich repeat and WD repeat-containing protein 1 WD" evidence="1">
    <location>
        <begin position="1"/>
        <end position="47"/>
    </location>
</feature>
<name>A0A061I4D5_CRIGR</name>
<evidence type="ECO:0000313" key="3">
    <source>
        <dbReference type="Proteomes" id="UP000030759"/>
    </source>
</evidence>
<dbReference type="EMBL" id="KE675306">
    <property type="protein sequence ID" value="ERE75840.1"/>
    <property type="molecule type" value="Genomic_DNA"/>
</dbReference>
<feature type="domain" description="Leucine-rich repeat and WD repeat-containing protein 1 WD" evidence="1">
    <location>
        <begin position="48"/>
        <end position="202"/>
    </location>
</feature>
<gene>
    <name evidence="2" type="ORF">H671_4g12327</name>
</gene>
<dbReference type="Proteomes" id="UP000030759">
    <property type="component" value="Unassembled WGS sequence"/>
</dbReference>
<dbReference type="SUPFAM" id="SSF50978">
    <property type="entry name" value="WD40 repeat-like"/>
    <property type="match status" value="1"/>
</dbReference>